<accession>C5LBM9</accession>
<dbReference type="RefSeq" id="XP_002774034.1">
    <property type="nucleotide sequence ID" value="XM_002773988.1"/>
</dbReference>
<organism evidence="3">
    <name type="scientific">Perkinsus marinus (strain ATCC 50983 / TXsc)</name>
    <dbReference type="NCBI Taxonomy" id="423536"/>
    <lineage>
        <taxon>Eukaryota</taxon>
        <taxon>Sar</taxon>
        <taxon>Alveolata</taxon>
        <taxon>Perkinsozoa</taxon>
        <taxon>Perkinsea</taxon>
        <taxon>Perkinsida</taxon>
        <taxon>Perkinsidae</taxon>
        <taxon>Perkinsus</taxon>
    </lineage>
</organism>
<reference evidence="2 3" key="1">
    <citation type="submission" date="2008-07" db="EMBL/GenBank/DDBJ databases">
        <authorList>
            <person name="El-Sayed N."/>
            <person name="Caler E."/>
            <person name="Inman J."/>
            <person name="Amedeo P."/>
            <person name="Hass B."/>
            <person name="Wortman J."/>
        </authorList>
    </citation>
    <scope>NUCLEOTIDE SEQUENCE [LARGE SCALE GENOMIC DNA]</scope>
    <source>
        <strain evidence="3">ATCC 50983 / TXsc</strain>
    </source>
</reference>
<evidence type="ECO:0000256" key="1">
    <source>
        <dbReference type="SAM" id="MobiDB-lite"/>
    </source>
</evidence>
<dbReference type="Proteomes" id="UP000007800">
    <property type="component" value="Unassembled WGS sequence"/>
</dbReference>
<dbReference type="GeneID" id="9064579"/>
<name>C5LBM9_PERM5</name>
<dbReference type="InParanoid" id="C5LBM9"/>
<feature type="region of interest" description="Disordered" evidence="1">
    <location>
        <begin position="1"/>
        <end position="29"/>
    </location>
</feature>
<gene>
    <name evidence="2" type="ORF">Pmar_PMAR011902</name>
</gene>
<keyword evidence="3" id="KW-1185">Reference proteome</keyword>
<sequence>MPSSNSAEGRLTSVEGHNSRGGDDLSQDTSVPLTFLSENMHMLNQRLMDIERLLERARQEGSIGYPEDNKYLLEDVEHAQETILEWIREVIPPTQSTASANPFSARLRRSFYAVKPVCKILSGVERVFGIFPRSVEGFGKICCRFDA</sequence>
<dbReference type="AlphaFoldDB" id="C5LBM9"/>
<evidence type="ECO:0000313" key="3">
    <source>
        <dbReference type="Proteomes" id="UP000007800"/>
    </source>
</evidence>
<evidence type="ECO:0000313" key="2">
    <source>
        <dbReference type="EMBL" id="EER05850.1"/>
    </source>
</evidence>
<proteinExistence type="predicted"/>
<dbReference type="EMBL" id="GG680918">
    <property type="protein sequence ID" value="EER05850.1"/>
    <property type="molecule type" value="Genomic_DNA"/>
</dbReference>
<protein>
    <submittedName>
        <fullName evidence="2">Uncharacterized protein</fullName>
    </submittedName>
</protein>